<sequence>MEAEQAGASAAALTAVEPSGETASTVGPIGPATGQHASAAALTAVEPSGETASTDGPAGQHASAAALAALTAVEPYGRAHGWSKYEEMSNEAVDKLFTQNYDYKGLRKPKLITIYPGQTLVFHGMLVHAGAPGVVDSNGNIIPAHRLHRYIMPKGSKVDMAKD</sequence>
<evidence type="ECO:0000313" key="2">
    <source>
        <dbReference type="EMBL" id="GAX76792.1"/>
    </source>
</evidence>
<protein>
    <submittedName>
        <fullName evidence="2">Uncharacterized protein</fullName>
    </submittedName>
</protein>
<feature type="compositionally biased region" description="Low complexity" evidence="1">
    <location>
        <begin position="1"/>
        <end position="17"/>
    </location>
</feature>
<proteinExistence type="predicted"/>
<dbReference type="Proteomes" id="UP000232323">
    <property type="component" value="Unassembled WGS sequence"/>
</dbReference>
<dbReference type="EMBL" id="BEGY01000019">
    <property type="protein sequence ID" value="GAX76792.1"/>
    <property type="molecule type" value="Genomic_DNA"/>
</dbReference>
<dbReference type="AlphaFoldDB" id="A0A250X1M5"/>
<feature type="region of interest" description="Disordered" evidence="1">
    <location>
        <begin position="1"/>
        <end position="60"/>
    </location>
</feature>
<comment type="caution">
    <text evidence="2">The sequence shown here is derived from an EMBL/GenBank/DDBJ whole genome shotgun (WGS) entry which is preliminary data.</text>
</comment>
<name>A0A250X1M5_9CHLO</name>
<keyword evidence="3" id="KW-1185">Reference proteome</keyword>
<evidence type="ECO:0000313" key="3">
    <source>
        <dbReference type="Proteomes" id="UP000232323"/>
    </source>
</evidence>
<organism evidence="2 3">
    <name type="scientific">Chlamydomonas eustigma</name>
    <dbReference type="NCBI Taxonomy" id="1157962"/>
    <lineage>
        <taxon>Eukaryota</taxon>
        <taxon>Viridiplantae</taxon>
        <taxon>Chlorophyta</taxon>
        <taxon>core chlorophytes</taxon>
        <taxon>Chlorophyceae</taxon>
        <taxon>CS clade</taxon>
        <taxon>Chlamydomonadales</taxon>
        <taxon>Chlamydomonadaceae</taxon>
        <taxon>Chlamydomonas</taxon>
    </lineage>
</organism>
<accession>A0A250X1M5</accession>
<reference evidence="2 3" key="1">
    <citation type="submission" date="2017-08" db="EMBL/GenBank/DDBJ databases">
        <title>Acidophilic green algal genome provides insights into adaptation to an acidic environment.</title>
        <authorList>
            <person name="Hirooka S."/>
            <person name="Hirose Y."/>
            <person name="Kanesaki Y."/>
            <person name="Higuchi S."/>
            <person name="Fujiwara T."/>
            <person name="Onuma R."/>
            <person name="Era A."/>
            <person name="Ohbayashi R."/>
            <person name="Uzuka A."/>
            <person name="Nozaki H."/>
            <person name="Yoshikawa H."/>
            <person name="Miyagishima S.Y."/>
        </authorList>
    </citation>
    <scope>NUCLEOTIDE SEQUENCE [LARGE SCALE GENOMIC DNA]</scope>
    <source>
        <strain evidence="2 3">NIES-2499</strain>
    </source>
</reference>
<evidence type="ECO:0000256" key="1">
    <source>
        <dbReference type="SAM" id="MobiDB-lite"/>
    </source>
</evidence>
<gene>
    <name evidence="2" type="ORF">CEUSTIGMA_g4238.t1</name>
</gene>